<proteinExistence type="inferred from homology"/>
<feature type="region of interest" description="Disordered" evidence="7">
    <location>
        <begin position="179"/>
        <end position="205"/>
    </location>
</feature>
<comment type="similarity">
    <text evidence="1">Belongs to the HTATSF1 family.</text>
</comment>
<evidence type="ECO:0000256" key="4">
    <source>
        <dbReference type="ARBA" id="ARBA00022884"/>
    </source>
</evidence>
<reference evidence="9" key="1">
    <citation type="journal article" date="2017" name="Nature">
        <title>The genome of Chenopodium quinoa.</title>
        <authorList>
            <person name="Jarvis D.E."/>
            <person name="Ho Y.S."/>
            <person name="Lightfoot D.J."/>
            <person name="Schmoeckel S.M."/>
            <person name="Li B."/>
            <person name="Borm T.J.A."/>
            <person name="Ohyanagi H."/>
            <person name="Mineta K."/>
            <person name="Michell C.T."/>
            <person name="Saber N."/>
            <person name="Kharbatia N.M."/>
            <person name="Rupper R.R."/>
            <person name="Sharp A.R."/>
            <person name="Dally N."/>
            <person name="Boughton B.A."/>
            <person name="Woo Y.H."/>
            <person name="Gao G."/>
            <person name="Schijlen E.G.W.M."/>
            <person name="Guo X."/>
            <person name="Momin A.A."/>
            <person name="Negrao S."/>
            <person name="Al-Babili S."/>
            <person name="Gehring C."/>
            <person name="Roessner U."/>
            <person name="Jung C."/>
            <person name="Murphy K."/>
            <person name="Arold S.T."/>
            <person name="Gojobori T."/>
            <person name="van der Linden C.G."/>
            <person name="van Loo E.N."/>
            <person name="Jellen E.N."/>
            <person name="Maughan P.J."/>
            <person name="Tester M."/>
        </authorList>
    </citation>
    <scope>NUCLEOTIDE SEQUENCE [LARGE SCALE GENOMIC DNA]</scope>
    <source>
        <strain evidence="9">cv. PI 614886</strain>
    </source>
</reference>
<organism evidence="9 10">
    <name type="scientific">Chenopodium quinoa</name>
    <name type="common">Quinoa</name>
    <dbReference type="NCBI Taxonomy" id="63459"/>
    <lineage>
        <taxon>Eukaryota</taxon>
        <taxon>Viridiplantae</taxon>
        <taxon>Streptophyta</taxon>
        <taxon>Embryophyta</taxon>
        <taxon>Tracheophyta</taxon>
        <taxon>Spermatophyta</taxon>
        <taxon>Magnoliopsida</taxon>
        <taxon>eudicotyledons</taxon>
        <taxon>Gunneridae</taxon>
        <taxon>Pentapetalae</taxon>
        <taxon>Caryophyllales</taxon>
        <taxon>Chenopodiaceae</taxon>
        <taxon>Chenopodioideae</taxon>
        <taxon>Atripliceae</taxon>
        <taxon>Chenopodium</taxon>
    </lineage>
</organism>
<dbReference type="InterPro" id="IPR003954">
    <property type="entry name" value="RRM_euk-type"/>
</dbReference>
<keyword evidence="5" id="KW-0508">mRNA splicing</keyword>
<dbReference type="InterPro" id="IPR035979">
    <property type="entry name" value="RBD_domain_sf"/>
</dbReference>
<dbReference type="SMART" id="SM00360">
    <property type="entry name" value="RRM"/>
    <property type="match status" value="2"/>
</dbReference>
<evidence type="ECO:0000313" key="10">
    <source>
        <dbReference type="Proteomes" id="UP000596660"/>
    </source>
</evidence>
<dbReference type="EnsemblPlants" id="AUR62006615-RA">
    <property type="protein sequence ID" value="AUR62006615-RA:cds"/>
    <property type="gene ID" value="AUR62006615"/>
</dbReference>
<dbReference type="Proteomes" id="UP000596660">
    <property type="component" value="Unplaced"/>
</dbReference>
<dbReference type="Gene3D" id="3.30.70.330">
    <property type="match status" value="2"/>
</dbReference>
<feature type="region of interest" description="Disordered" evidence="7">
    <location>
        <begin position="95"/>
        <end position="118"/>
    </location>
</feature>
<dbReference type="PROSITE" id="PS50102">
    <property type="entry name" value="RRM"/>
    <property type="match status" value="2"/>
</dbReference>
<feature type="compositionally biased region" description="Basic and acidic residues" evidence="7">
    <location>
        <begin position="179"/>
        <end position="201"/>
    </location>
</feature>
<dbReference type="SMART" id="SM00361">
    <property type="entry name" value="RRM_1"/>
    <property type="match status" value="1"/>
</dbReference>
<feature type="compositionally biased region" description="Acidic residues" evidence="7">
    <location>
        <begin position="107"/>
        <end position="117"/>
    </location>
</feature>
<dbReference type="PANTHER" id="PTHR15608">
    <property type="entry name" value="SPLICING FACTOR U2AF-ASSOCIATED PROTEIN 2"/>
    <property type="match status" value="1"/>
</dbReference>
<evidence type="ECO:0000256" key="2">
    <source>
        <dbReference type="ARBA" id="ARBA00022664"/>
    </source>
</evidence>
<dbReference type="GO" id="GO:0005686">
    <property type="term" value="C:U2 snRNP"/>
    <property type="evidence" value="ECO:0007669"/>
    <property type="project" value="TreeGrafter"/>
</dbReference>
<feature type="region of interest" description="Disordered" evidence="7">
    <location>
        <begin position="505"/>
        <end position="534"/>
    </location>
</feature>
<feature type="domain" description="RRM" evidence="8">
    <location>
        <begin position="213"/>
        <end position="292"/>
    </location>
</feature>
<dbReference type="GO" id="GO:0003723">
    <property type="term" value="F:RNA binding"/>
    <property type="evidence" value="ECO:0007669"/>
    <property type="project" value="UniProtKB-UniRule"/>
</dbReference>
<evidence type="ECO:0000259" key="8">
    <source>
        <dbReference type="PROSITE" id="PS50102"/>
    </source>
</evidence>
<dbReference type="FunFam" id="3.30.70.330:FF:000329">
    <property type="entry name" value="splicing factor U2AF-associated protein 2"/>
    <property type="match status" value="1"/>
</dbReference>
<evidence type="ECO:0000256" key="5">
    <source>
        <dbReference type="ARBA" id="ARBA00023187"/>
    </source>
</evidence>
<keyword evidence="2" id="KW-0507">mRNA processing</keyword>
<dbReference type="InterPro" id="IPR012677">
    <property type="entry name" value="Nucleotide-bd_a/b_plait_sf"/>
</dbReference>
<protein>
    <recommendedName>
        <fullName evidence="8">RRM domain-containing protein</fullName>
    </recommendedName>
</protein>
<dbReference type="Gramene" id="AUR62006615-RA">
    <property type="protein sequence ID" value="AUR62006615-RA:cds"/>
    <property type="gene ID" value="AUR62006615"/>
</dbReference>
<dbReference type="FunFam" id="3.30.70.330:FF:000105">
    <property type="entry name" value="HIV Tat-specific factor 1 homolog"/>
    <property type="match status" value="1"/>
</dbReference>
<evidence type="ECO:0000256" key="7">
    <source>
        <dbReference type="SAM" id="MobiDB-lite"/>
    </source>
</evidence>
<feature type="domain" description="RRM" evidence="8">
    <location>
        <begin position="695"/>
        <end position="782"/>
    </location>
</feature>
<dbReference type="CDD" id="cd12285">
    <property type="entry name" value="RRM3_RBM39_like"/>
    <property type="match status" value="1"/>
</dbReference>
<keyword evidence="4 6" id="KW-0694">RNA-binding</keyword>
<evidence type="ECO:0000256" key="1">
    <source>
        <dbReference type="ARBA" id="ARBA00007747"/>
    </source>
</evidence>
<dbReference type="GO" id="GO:0005684">
    <property type="term" value="C:U2-type spliceosomal complex"/>
    <property type="evidence" value="ECO:0007669"/>
    <property type="project" value="TreeGrafter"/>
</dbReference>
<sequence length="816" mass="88038">MSSVDDSSLQHSQQFLIGTEGTTTQHLPENALVGWYLIDPNQQQIGPYTLSELQQSTFVWAQGRSDWQPLSSIPELMTGVQCQATDFSAASVDLGGLDQERPSTPPDGEEEFTDDDGTTYKWDRSLRAWVPQENQGNEEEGYRLEEMTFVEQEEVFPILTVDDTLKNIDDNTIVGIVEEKETKPAKRKEPDTKTEKKEANKPPDSWFELKQNTHVYVTGLPDDVTIEEIVEVFSKCGIIKEDPESKKPRVKLYFDKETGKKKGDALVTYLKEPSVALATQILDGTPFRPEGKIPMSVTPAKFEQKGEKFIPKQTDKKKKQKLKKVEEKMLGWGGRDDSKLMIPATVVLSNMFTTAEMRFRSTTTQSDYCCGPWFSSEVVHLKSQEVQDPVACGSGSGVSTLPEGFTLNPTGVVCEAGRNGRHGCSGNFDGELGCGFESFAGKHISGGRIGDFGDGFSGGGTGGVNSEFGGEARAVWVDFSTVQRAEVEVFVGNGIGGFFEKGGANSSGSGGSSGALTGKVESDGETAASGGLNRDGADFVKGGSAASGSGGGPGCWCRACEQGIAGGHTNLNNEPQGGGMNEWWIFGGFRGLAGGVCNEFEGGHSGGEKSGGGLCGWCGGGHGWLTGEKGGEWRRNFHGRCGVGHGGYTQQKRGDFAGGFTGGGGLTGSGARERIQEEWVIGGLLKYAKRAAFGRNAFGRGLTEIFNALGRKPIIQDGEELSLRDELEVDVREECGKLGPVESVKVCENNPHGVVLVRYKDRNDAKKCIELMDGRWFGGRQIHAVEDDGSVNHSLLRDYDDEGQRLEKFAAELEAE</sequence>
<accession>A0A803L426</accession>
<evidence type="ECO:0000256" key="6">
    <source>
        <dbReference type="PROSITE-ProRule" id="PRU00176"/>
    </source>
</evidence>
<keyword evidence="10" id="KW-1185">Reference proteome</keyword>
<dbReference type="GO" id="GO:0000398">
    <property type="term" value="P:mRNA splicing, via spliceosome"/>
    <property type="evidence" value="ECO:0007669"/>
    <property type="project" value="InterPro"/>
</dbReference>
<evidence type="ECO:0000313" key="9">
    <source>
        <dbReference type="EnsemblPlants" id="AUR62006615-RA:cds"/>
    </source>
</evidence>
<dbReference type="CDD" id="cd12281">
    <property type="entry name" value="RRM1_TatSF1_like"/>
    <property type="match status" value="1"/>
</dbReference>
<dbReference type="SUPFAM" id="SSF54928">
    <property type="entry name" value="RNA-binding domain, RBD"/>
    <property type="match status" value="2"/>
</dbReference>
<reference evidence="9" key="2">
    <citation type="submission" date="2021-03" db="UniProtKB">
        <authorList>
            <consortium name="EnsemblPlants"/>
        </authorList>
    </citation>
    <scope>IDENTIFICATION</scope>
</reference>
<dbReference type="Pfam" id="PF14237">
    <property type="entry name" value="GYF_2"/>
    <property type="match status" value="1"/>
</dbReference>
<dbReference type="InterPro" id="IPR025640">
    <property type="entry name" value="GYF_2"/>
</dbReference>
<dbReference type="InterPro" id="IPR034392">
    <property type="entry name" value="TatSF1-like_RRM1"/>
</dbReference>
<evidence type="ECO:0000256" key="3">
    <source>
        <dbReference type="ARBA" id="ARBA00022737"/>
    </source>
</evidence>
<keyword evidence="3" id="KW-0677">Repeat</keyword>
<dbReference type="InterPro" id="IPR000504">
    <property type="entry name" value="RRM_dom"/>
</dbReference>
<dbReference type="PANTHER" id="PTHR15608:SF0">
    <property type="entry name" value="HIV TAT-SPECIFIC FACTOR 1"/>
    <property type="match status" value="1"/>
</dbReference>
<dbReference type="AlphaFoldDB" id="A0A803L426"/>
<dbReference type="Pfam" id="PF00076">
    <property type="entry name" value="RRM_1"/>
    <property type="match status" value="2"/>
</dbReference>
<dbReference type="InterPro" id="IPR034393">
    <property type="entry name" value="TatSF1-like"/>
</dbReference>
<name>A0A803L426_CHEQI</name>